<dbReference type="SUPFAM" id="SSF53474">
    <property type="entry name" value="alpha/beta-Hydrolases"/>
    <property type="match status" value="1"/>
</dbReference>
<accession>A0ABS9E409</accession>
<protein>
    <submittedName>
        <fullName evidence="2">Alpha/beta hydrolase</fullName>
    </submittedName>
</protein>
<comment type="caution">
    <text evidence="2">The sequence shown here is derived from an EMBL/GenBank/DDBJ whole genome shotgun (WGS) entry which is preliminary data.</text>
</comment>
<dbReference type="PANTHER" id="PTHR43689">
    <property type="entry name" value="HYDROLASE"/>
    <property type="match status" value="1"/>
</dbReference>
<sequence>MSDASLTLDGRRIEARLWGEITADAPTIVMLHEGLGSVSLWRDFPAHLAAATGGAVFAYSRFGYGLSDPVPLPRPLTYMHDEALAILPRVLEAAGIRRTILLGHSDGASIALIHAGGMQNFSLRGLILIAPHLFVEDISVASIEAARDAYETTDLPARLARHHRDPGNAFWGWNDAWLDPGFRAWRIDEYVPTIRVPMLAFQGSDDEYGTAAQLRPLETDSYCPVATHLVAGARHTPHLTHEAVVLALIAPFVARIRALE</sequence>
<keyword evidence="3" id="KW-1185">Reference proteome</keyword>
<evidence type="ECO:0000259" key="1">
    <source>
        <dbReference type="Pfam" id="PF12697"/>
    </source>
</evidence>
<reference evidence="2 3" key="1">
    <citation type="submission" date="2022-01" db="EMBL/GenBank/DDBJ databases">
        <authorList>
            <person name="Won M."/>
            <person name="Kim S.-J."/>
            <person name="Kwon S.-W."/>
        </authorList>
    </citation>
    <scope>NUCLEOTIDE SEQUENCE [LARGE SCALE GENOMIC DNA]</scope>
    <source>
        <strain evidence="2 3">KCTC 23505</strain>
    </source>
</reference>
<feature type="domain" description="AB hydrolase-1" evidence="1">
    <location>
        <begin position="28"/>
        <end position="245"/>
    </location>
</feature>
<keyword evidence="2" id="KW-0378">Hydrolase</keyword>
<dbReference type="Proteomes" id="UP001521209">
    <property type="component" value="Unassembled WGS sequence"/>
</dbReference>
<dbReference type="InterPro" id="IPR000073">
    <property type="entry name" value="AB_hydrolase_1"/>
</dbReference>
<name>A0ABS9E409_9PROT</name>
<evidence type="ECO:0000313" key="3">
    <source>
        <dbReference type="Proteomes" id="UP001521209"/>
    </source>
</evidence>
<dbReference type="Gene3D" id="3.40.50.1820">
    <property type="entry name" value="alpha/beta hydrolase"/>
    <property type="match status" value="1"/>
</dbReference>
<dbReference type="PANTHER" id="PTHR43689:SF8">
    <property type="entry name" value="ALPHA_BETA-HYDROLASES SUPERFAMILY PROTEIN"/>
    <property type="match status" value="1"/>
</dbReference>
<proteinExistence type="predicted"/>
<dbReference type="Pfam" id="PF12697">
    <property type="entry name" value="Abhydrolase_6"/>
    <property type="match status" value="1"/>
</dbReference>
<organism evidence="2 3">
    <name type="scientific">Acidiphilium iwatense</name>
    <dbReference type="NCBI Taxonomy" id="768198"/>
    <lineage>
        <taxon>Bacteria</taxon>
        <taxon>Pseudomonadati</taxon>
        <taxon>Pseudomonadota</taxon>
        <taxon>Alphaproteobacteria</taxon>
        <taxon>Acetobacterales</taxon>
        <taxon>Acidocellaceae</taxon>
        <taxon>Acidiphilium</taxon>
    </lineage>
</organism>
<gene>
    <name evidence="2" type="ORF">L2A60_19070</name>
</gene>
<dbReference type="EMBL" id="JAKGBZ010000078">
    <property type="protein sequence ID" value="MCF3948760.1"/>
    <property type="molecule type" value="Genomic_DNA"/>
</dbReference>
<dbReference type="InterPro" id="IPR029058">
    <property type="entry name" value="AB_hydrolase_fold"/>
</dbReference>
<evidence type="ECO:0000313" key="2">
    <source>
        <dbReference type="EMBL" id="MCF3948760.1"/>
    </source>
</evidence>
<dbReference type="GO" id="GO:0016787">
    <property type="term" value="F:hydrolase activity"/>
    <property type="evidence" value="ECO:0007669"/>
    <property type="project" value="UniProtKB-KW"/>
</dbReference>
<dbReference type="RefSeq" id="WP_235706071.1">
    <property type="nucleotide sequence ID" value="NZ_JAKGBZ010000078.1"/>
</dbReference>